<proteinExistence type="predicted"/>
<protein>
    <recommendedName>
        <fullName evidence="1">Styrene monooxygenase StyA putative substrate binding domain-containing protein</fullName>
    </recommendedName>
</protein>
<dbReference type="InterPro" id="IPR036188">
    <property type="entry name" value="FAD/NAD-bd_sf"/>
</dbReference>
<dbReference type="Pfam" id="PF17885">
    <property type="entry name" value="Smoa_sbd"/>
    <property type="match status" value="1"/>
</dbReference>
<dbReference type="RefSeq" id="WP_405451827.1">
    <property type="nucleotide sequence ID" value="NZ_CP108164.1"/>
</dbReference>
<sequence length="417" mass="44775">MSIGVVGSGISGLQLALCLQQLSVPVTVYSEHDIDGLKTGRPRNFPARFGRTQQRERELGVFDWDFADAQVRHWAVTAHPGEGEPPLRFLAALRPPSSVVDFRIYLPHLLSAYVDRGGELITGEHAPENLTARHDLLVVANGSRSVRRLFPADPDRSPYTTPQRVLCAGIYHGITEEVPHSLDIHFLPGAGEILRLPFFSPAGRADVLAFEAVPGGPLEAVCHVDAGADPAGFRRRVLDLVAEYAPGLRERVDTRAFTLTGPGELAQGAITPVVRRGWARLDDGTCALAIGDAWITNDPLTAQGANLGSHTAFTLAGLLADTKAPYDEAFCRAASARLWEHARHVVEWSNAFLQPPPPHVAGLLGRAAADRRIADAFVSRFNDPVAMWRTLSSPEGVAAFVADCETAAPAPVGAQGG</sequence>
<dbReference type="SUPFAM" id="SSF51905">
    <property type="entry name" value="FAD/NAD(P)-binding domain"/>
    <property type="match status" value="1"/>
</dbReference>
<dbReference type="InterPro" id="IPR041654">
    <property type="entry name" value="StyA_sbd"/>
</dbReference>
<dbReference type="GeneID" id="97284833"/>
<evidence type="ECO:0000313" key="3">
    <source>
        <dbReference type="Proteomes" id="UP001622557"/>
    </source>
</evidence>
<evidence type="ECO:0000259" key="1">
    <source>
        <dbReference type="Pfam" id="PF17885"/>
    </source>
</evidence>
<dbReference type="Gene3D" id="3.30.9.40">
    <property type="match status" value="1"/>
</dbReference>
<dbReference type="Gene3D" id="3.50.50.60">
    <property type="entry name" value="FAD/NAD(P)-binding domain"/>
    <property type="match status" value="2"/>
</dbReference>
<dbReference type="PRINTS" id="PR00420">
    <property type="entry name" value="RNGMNOXGNASE"/>
</dbReference>
<feature type="domain" description="Styrene monooxygenase StyA putative substrate binding" evidence="1">
    <location>
        <begin position="142"/>
        <end position="251"/>
    </location>
</feature>
<dbReference type="Proteomes" id="UP001622557">
    <property type="component" value="Chromosome"/>
</dbReference>
<organism evidence="2 3">
    <name type="scientific">Streptomyces achromogenes</name>
    <dbReference type="NCBI Taxonomy" id="67255"/>
    <lineage>
        <taxon>Bacteria</taxon>
        <taxon>Bacillati</taxon>
        <taxon>Actinomycetota</taxon>
        <taxon>Actinomycetes</taxon>
        <taxon>Kitasatosporales</taxon>
        <taxon>Streptomycetaceae</taxon>
        <taxon>Streptomyces</taxon>
    </lineage>
</organism>
<gene>
    <name evidence="2" type="ORF">OG350_30375</name>
</gene>
<reference evidence="2 3" key="1">
    <citation type="submission" date="2022-10" db="EMBL/GenBank/DDBJ databases">
        <title>The complete genomes of actinobacterial strains from the NBC collection.</title>
        <authorList>
            <person name="Joergensen T.S."/>
            <person name="Alvarez Arevalo M."/>
            <person name="Sterndorff E.B."/>
            <person name="Faurdal D."/>
            <person name="Vuksanovic O."/>
            <person name="Mourched A.-S."/>
            <person name="Charusanti P."/>
            <person name="Shaw S."/>
            <person name="Blin K."/>
            <person name="Weber T."/>
        </authorList>
    </citation>
    <scope>NUCLEOTIDE SEQUENCE [LARGE SCALE GENOMIC DNA]</scope>
    <source>
        <strain evidence="2 3">NBC_00156</strain>
    </source>
</reference>
<accession>A0ABZ1KW73</accession>
<dbReference type="Gene3D" id="6.10.250.650">
    <property type="match status" value="1"/>
</dbReference>
<name>A0ABZ1KW73_STRAH</name>
<keyword evidence="3" id="KW-1185">Reference proteome</keyword>
<evidence type="ECO:0000313" key="2">
    <source>
        <dbReference type="EMBL" id="WTQ84350.1"/>
    </source>
</evidence>
<dbReference type="EMBL" id="CP108164">
    <property type="protein sequence ID" value="WTQ84350.1"/>
    <property type="molecule type" value="Genomic_DNA"/>
</dbReference>